<protein>
    <submittedName>
        <fullName evidence="2 4">Uncharacterized protein</fullName>
    </submittedName>
</protein>
<evidence type="ECO:0000313" key="3">
    <source>
        <dbReference type="Proteomes" id="UP000276776"/>
    </source>
</evidence>
<dbReference type="AlphaFoldDB" id="A0A0N5CJW3"/>
<evidence type="ECO:0000313" key="2">
    <source>
        <dbReference type="EMBL" id="VDM95266.1"/>
    </source>
</evidence>
<reference evidence="4" key="1">
    <citation type="submission" date="2017-02" db="UniProtKB">
        <authorList>
            <consortium name="WormBaseParasite"/>
        </authorList>
    </citation>
    <scope>IDENTIFICATION</scope>
</reference>
<feature type="region of interest" description="Disordered" evidence="1">
    <location>
        <begin position="22"/>
        <end position="41"/>
    </location>
</feature>
<dbReference type="Proteomes" id="UP000276776">
    <property type="component" value="Unassembled WGS sequence"/>
</dbReference>
<organism evidence="4">
    <name type="scientific">Thelazia callipaeda</name>
    <name type="common">Oriental eyeworm</name>
    <name type="synonym">Parasitic nematode</name>
    <dbReference type="NCBI Taxonomy" id="103827"/>
    <lineage>
        <taxon>Eukaryota</taxon>
        <taxon>Metazoa</taxon>
        <taxon>Ecdysozoa</taxon>
        <taxon>Nematoda</taxon>
        <taxon>Chromadorea</taxon>
        <taxon>Rhabditida</taxon>
        <taxon>Spirurina</taxon>
        <taxon>Spiruromorpha</taxon>
        <taxon>Thelazioidea</taxon>
        <taxon>Thelaziidae</taxon>
        <taxon>Thelazia</taxon>
    </lineage>
</organism>
<dbReference type="WBParaSite" id="TCLT_0000033401-mRNA-1">
    <property type="protein sequence ID" value="TCLT_0000033401-mRNA-1"/>
    <property type="gene ID" value="TCLT_0000033401"/>
</dbReference>
<accession>A0A0N5CJW3</accession>
<dbReference type="OMA" id="QLMMKNS"/>
<evidence type="ECO:0000256" key="1">
    <source>
        <dbReference type="SAM" id="MobiDB-lite"/>
    </source>
</evidence>
<sequence length="84" mass="9437">MAASKQEDNNRRLLEELNRTRQLMMKNSGTSNRPLAPDPVAPRCDSRTIQLVNSLEAQTPITFILSNSQYNNAILPIFPRIAPS</sequence>
<dbReference type="EMBL" id="UYYF01000022">
    <property type="protein sequence ID" value="VDM95266.1"/>
    <property type="molecule type" value="Genomic_DNA"/>
</dbReference>
<keyword evidence="3" id="KW-1185">Reference proteome</keyword>
<reference evidence="2 3" key="2">
    <citation type="submission" date="2018-11" db="EMBL/GenBank/DDBJ databases">
        <authorList>
            <consortium name="Pathogen Informatics"/>
        </authorList>
    </citation>
    <scope>NUCLEOTIDE SEQUENCE [LARGE SCALE GENOMIC DNA]</scope>
</reference>
<proteinExistence type="predicted"/>
<gene>
    <name evidence="2" type="ORF">TCLT_LOCUS335</name>
</gene>
<evidence type="ECO:0000313" key="4">
    <source>
        <dbReference type="WBParaSite" id="TCLT_0000033401-mRNA-1"/>
    </source>
</evidence>
<name>A0A0N5CJW3_THECL</name>
<dbReference type="OrthoDB" id="419617at2759"/>